<evidence type="ECO:0000313" key="2">
    <source>
        <dbReference type="Proteomes" id="UP000809789"/>
    </source>
</evidence>
<name>A0A8K0KSY6_9PEZI</name>
<organism evidence="1 2">
    <name type="scientific">Elsinoe batatas</name>
    <dbReference type="NCBI Taxonomy" id="2601811"/>
    <lineage>
        <taxon>Eukaryota</taxon>
        <taxon>Fungi</taxon>
        <taxon>Dikarya</taxon>
        <taxon>Ascomycota</taxon>
        <taxon>Pezizomycotina</taxon>
        <taxon>Dothideomycetes</taxon>
        <taxon>Dothideomycetidae</taxon>
        <taxon>Myriangiales</taxon>
        <taxon>Elsinoaceae</taxon>
        <taxon>Elsinoe</taxon>
    </lineage>
</organism>
<dbReference type="AlphaFoldDB" id="A0A8K0KSY6"/>
<sequence>MIHERPRPSQPHARAQACTASEMHNKDEEMNRAFAEWSDLTNVRFVGNSLENNRARKRHKTQQVYVRHEEDSLEDLREGYVKVMSAFESAMEMLNRGWKLVPFLLIDLFFSWNHNAIFGNRSDPMQLRLCPLHLRPKSDSSDGKVDPIHLSRRSLKAIRPRGPHRDQFNWLVFTSLDDQARSPLKTHRKTSIYYKELIEETNSSQQREQAHRGSEAMAWDEAGRIEEVIESSFRRLGQEDTTFEDVGARQNLDFHSCRPLNLVTFSCVSSRGGFYAYFCLWTFTRPDDIPVDGGFFSSNKHFNSSAYAIARCIGLRCYLYRTFSSSNASCPPLATISSPNYTTSFSNLNFVGF</sequence>
<gene>
    <name evidence="1" type="ORF">KVT40_009249</name>
</gene>
<reference evidence="1" key="1">
    <citation type="submission" date="2021-07" db="EMBL/GenBank/DDBJ databases">
        <title>Elsinoe batatas strain:CRI-CJ2 Genome sequencing and assembly.</title>
        <authorList>
            <person name="Huang L."/>
        </authorList>
    </citation>
    <scope>NUCLEOTIDE SEQUENCE</scope>
    <source>
        <strain evidence="1">CRI-CJ2</strain>
    </source>
</reference>
<protein>
    <submittedName>
        <fullName evidence="1">Uncharacterized protein</fullName>
    </submittedName>
</protein>
<proteinExistence type="predicted"/>
<comment type="caution">
    <text evidence="1">The sequence shown here is derived from an EMBL/GenBank/DDBJ whole genome shotgun (WGS) entry which is preliminary data.</text>
</comment>
<dbReference type="Proteomes" id="UP000809789">
    <property type="component" value="Unassembled WGS sequence"/>
</dbReference>
<accession>A0A8K0KSY6</accession>
<dbReference type="EMBL" id="JAESVG020000011">
    <property type="protein sequence ID" value="KAG8622932.1"/>
    <property type="molecule type" value="Genomic_DNA"/>
</dbReference>
<dbReference type="OrthoDB" id="5335351at2759"/>
<keyword evidence="2" id="KW-1185">Reference proteome</keyword>
<evidence type="ECO:0000313" key="1">
    <source>
        <dbReference type="EMBL" id="KAG8622932.1"/>
    </source>
</evidence>